<protein>
    <submittedName>
        <fullName evidence="2">DUF4255 domain-containing protein</fullName>
    </submittedName>
</protein>
<proteinExistence type="predicted"/>
<reference evidence="2 3" key="1">
    <citation type="submission" date="2024-08" db="EMBL/GenBank/DDBJ databases">
        <title>Tateyamaria sp. nov., isolated from marine algae.</title>
        <authorList>
            <person name="Choi B.J."/>
            <person name="Kim J.M."/>
            <person name="Lee J.K."/>
            <person name="Choi D.G."/>
            <person name="Bayburt H."/>
            <person name="Baek J.H."/>
            <person name="Han D.M."/>
            <person name="Jeon C.O."/>
        </authorList>
    </citation>
    <scope>NUCLEOTIDE SEQUENCE [LARGE SCALE GENOMIC DNA]</scope>
    <source>
        <strain evidence="2 3">KMU-156</strain>
    </source>
</reference>
<accession>A0ABW8UWT0</accession>
<dbReference type="EMBL" id="JBHDIY010000002">
    <property type="protein sequence ID" value="MFL4470094.1"/>
    <property type="molecule type" value="Genomic_DNA"/>
</dbReference>
<comment type="caution">
    <text evidence="2">The sequence shown here is derived from an EMBL/GenBank/DDBJ whole genome shotgun (WGS) entry which is preliminary data.</text>
</comment>
<keyword evidence="3" id="KW-1185">Reference proteome</keyword>
<gene>
    <name evidence="2" type="ORF">ACERZ8_09525</name>
</gene>
<organism evidence="2 3">
    <name type="scientific">Tateyamaria armeniaca</name>
    <dbReference type="NCBI Taxonomy" id="2518930"/>
    <lineage>
        <taxon>Bacteria</taxon>
        <taxon>Pseudomonadati</taxon>
        <taxon>Pseudomonadota</taxon>
        <taxon>Alphaproteobacteria</taxon>
        <taxon>Rhodobacterales</taxon>
        <taxon>Roseobacteraceae</taxon>
        <taxon>Tateyamaria</taxon>
    </lineage>
</organism>
<evidence type="ECO:0000313" key="2">
    <source>
        <dbReference type="EMBL" id="MFL4470094.1"/>
    </source>
</evidence>
<evidence type="ECO:0000259" key="1">
    <source>
        <dbReference type="Pfam" id="PF14065"/>
    </source>
</evidence>
<sequence length="474" mass="50751">MSLTDLSRVTLTLTELLRQVVARDTSVATIEFTAAPPDDTSGSMPNIISVHLFHTMEDPHGKNYLPPGGQGGAVPVQQTPLALCLYYVVTATSSVTEGGPSNRAAIEQRLLGFVARAFHDYPIITDSTVVPNVPPAPVNQPLLETVGLQGSDNVIKIVLRPVSVDDTINFWSAEQDRIARISLYYEVRVILFATPRVERAAPPVLSVAEFVSVSDRVAILRTRALTGFALPTGHPLADPTQPFRFFEASPARPALFPAGAAPPSVPPQNNRITFEGAGFQGDRVSLSLEGPMGVGNADPETRRARISISQSVNPEWEITADGVRISIGLRTTVTDEDGQTLTLYPGLYTARIIVGAQMANQSPVRFLETSSADCPFPVAPQIVTVDALAGPAAARPFRITLHGSYLRDALDVVLTVSGQRMIRDADLTVAGHFDFSNATPDRIDLTVDTTAFASPLAIQLVINGAEAAPAWGEF</sequence>
<dbReference type="Pfam" id="PF14065">
    <property type="entry name" value="Pvc16_N"/>
    <property type="match status" value="1"/>
</dbReference>
<dbReference type="RefSeq" id="WP_407591965.1">
    <property type="nucleotide sequence ID" value="NZ_JBHDIY010000002.1"/>
</dbReference>
<name>A0ABW8UWT0_9RHOB</name>
<dbReference type="Proteomes" id="UP001627408">
    <property type="component" value="Unassembled WGS sequence"/>
</dbReference>
<evidence type="ECO:0000313" key="3">
    <source>
        <dbReference type="Proteomes" id="UP001627408"/>
    </source>
</evidence>
<dbReference type="InterPro" id="IPR025351">
    <property type="entry name" value="Pvc16_N"/>
</dbReference>
<feature type="domain" description="Pvc16 N-terminal" evidence="1">
    <location>
        <begin position="9"/>
        <end position="205"/>
    </location>
</feature>